<accession>A0A562QCB7</accession>
<evidence type="ECO:0000259" key="1">
    <source>
        <dbReference type="Pfam" id="PF13590"/>
    </source>
</evidence>
<dbReference type="InterPro" id="IPR025411">
    <property type="entry name" value="DUF4136"/>
</dbReference>
<dbReference type="Proteomes" id="UP000316905">
    <property type="component" value="Unassembled WGS sequence"/>
</dbReference>
<reference evidence="2 3" key="1">
    <citation type="journal article" date="2015" name="Stand. Genomic Sci.">
        <title>Genomic Encyclopedia of Bacterial and Archaeal Type Strains, Phase III: the genomes of soil and plant-associated and newly described type strains.</title>
        <authorList>
            <person name="Whitman W.B."/>
            <person name="Woyke T."/>
            <person name="Klenk H.P."/>
            <person name="Zhou Y."/>
            <person name="Lilburn T.G."/>
            <person name="Beck B.J."/>
            <person name="De Vos P."/>
            <person name="Vandamme P."/>
            <person name="Eisen J.A."/>
            <person name="Garrity G."/>
            <person name="Hugenholtz P."/>
            <person name="Kyrpides N.C."/>
        </authorList>
    </citation>
    <scope>NUCLEOTIDE SEQUENCE [LARGE SCALE GENOMIC DNA]</scope>
    <source>
        <strain evidence="2 3">CGMCC 1.6858</strain>
    </source>
</reference>
<name>A0A562QCB7_9PSED</name>
<dbReference type="AlphaFoldDB" id="A0A562QCB7"/>
<dbReference type="RefSeq" id="WP_145141686.1">
    <property type="nucleotide sequence ID" value="NZ_VLKY01000006.1"/>
</dbReference>
<sequence length="209" mass="23248">MIRRLVVGVLVVLGLTACQGKNPYVASALPESAIPMATERIDPSSYPAPPIDYGRYRYWAWTPEGVTVSSRTPQTMDVGRVRDAISGQLDQRGLRPAQAGNAPDLYVNATVREEQRVQYDTDYYSRGGYGSPYGYDRWGGHGVYGSTGYSHTQPRYYRVQVLKIDLIDAQQSKVIWSGSAEQTGGSDQSERARAIREAARRALEQYPPH</sequence>
<proteinExistence type="predicted"/>
<dbReference type="OrthoDB" id="7030024at2"/>
<feature type="domain" description="DUF4136" evidence="1">
    <location>
        <begin position="51"/>
        <end position="208"/>
    </location>
</feature>
<gene>
    <name evidence="2" type="ORF">IQ22_02258</name>
</gene>
<protein>
    <submittedName>
        <fullName evidence="2">Uncharacterized protein DUF4136</fullName>
    </submittedName>
</protein>
<dbReference type="EMBL" id="VLKY01000006">
    <property type="protein sequence ID" value="TWI54391.1"/>
    <property type="molecule type" value="Genomic_DNA"/>
</dbReference>
<dbReference type="Gene3D" id="3.30.160.670">
    <property type="match status" value="1"/>
</dbReference>
<dbReference type="PROSITE" id="PS51257">
    <property type="entry name" value="PROKAR_LIPOPROTEIN"/>
    <property type="match status" value="1"/>
</dbReference>
<evidence type="ECO:0000313" key="2">
    <source>
        <dbReference type="EMBL" id="TWI54391.1"/>
    </source>
</evidence>
<keyword evidence="3" id="KW-1185">Reference proteome</keyword>
<evidence type="ECO:0000313" key="3">
    <source>
        <dbReference type="Proteomes" id="UP000316905"/>
    </source>
</evidence>
<dbReference type="Pfam" id="PF13590">
    <property type="entry name" value="DUF4136"/>
    <property type="match status" value="1"/>
</dbReference>
<organism evidence="2 3">
    <name type="scientific">Pseudomonas duriflava</name>
    <dbReference type="NCBI Taxonomy" id="459528"/>
    <lineage>
        <taxon>Bacteria</taxon>
        <taxon>Pseudomonadati</taxon>
        <taxon>Pseudomonadota</taxon>
        <taxon>Gammaproteobacteria</taxon>
        <taxon>Pseudomonadales</taxon>
        <taxon>Pseudomonadaceae</taxon>
        <taxon>Pseudomonas</taxon>
    </lineage>
</organism>
<comment type="caution">
    <text evidence="2">The sequence shown here is derived from an EMBL/GenBank/DDBJ whole genome shotgun (WGS) entry which is preliminary data.</text>
</comment>